<feature type="transmembrane region" description="Helical" evidence="1">
    <location>
        <begin position="43"/>
        <end position="63"/>
    </location>
</feature>
<accession>A0A2C9K823</accession>
<dbReference type="Proteomes" id="UP000076420">
    <property type="component" value="Unassembled WGS sequence"/>
</dbReference>
<gene>
    <name evidence="2" type="primary">106078769</name>
</gene>
<evidence type="ECO:0000313" key="2">
    <source>
        <dbReference type="EnsemblMetazoa" id="BGLB016424-PA"/>
    </source>
</evidence>
<dbReference type="Gene3D" id="1.20.140.150">
    <property type="match status" value="1"/>
</dbReference>
<dbReference type="KEGG" id="bgt:106078769"/>
<reference evidence="2" key="1">
    <citation type="submission" date="2020-05" db="UniProtKB">
        <authorList>
            <consortium name="EnsemblMetazoa"/>
        </authorList>
    </citation>
    <scope>IDENTIFICATION</scope>
    <source>
        <strain evidence="2">BB02</strain>
    </source>
</reference>
<dbReference type="EnsemblMetazoa" id="BGLB016424-RA">
    <property type="protein sequence ID" value="BGLB016424-PA"/>
    <property type="gene ID" value="BGLB016424"/>
</dbReference>
<sequence length="209" mass="23383">MPNPVLAKCLGVIMNEEEFDDIAEIKKTQAHNENVNSRRIGTCCFLFSLAFVLLVVGDVYPFWTLHQGRNYHYDQYASYGGNSDFSKLVGYVTIVSLVLGAASILVSLVMVFGSFYPDIREYQHIAFRINVAIAALGGVHALHACVIFLVDVYAMSPSIPHNTVPGWSFYLVFASGLVELIGGWLCSTLEYHFTEMVEHVDHVDIFQKH</sequence>
<name>A0A2C9K823_BIOGL</name>
<feature type="transmembrane region" description="Helical" evidence="1">
    <location>
        <begin position="88"/>
        <end position="117"/>
    </location>
</feature>
<dbReference type="VEuPathDB" id="VectorBase:BGLAX_043933"/>
<keyword evidence="1" id="KW-1133">Transmembrane helix</keyword>
<dbReference type="AlphaFoldDB" id="A0A2C9K823"/>
<proteinExistence type="predicted"/>
<keyword evidence="1" id="KW-0812">Transmembrane</keyword>
<evidence type="ECO:0000313" key="3">
    <source>
        <dbReference type="Proteomes" id="UP000076420"/>
    </source>
</evidence>
<feature type="transmembrane region" description="Helical" evidence="1">
    <location>
        <begin position="129"/>
        <end position="155"/>
    </location>
</feature>
<evidence type="ECO:0000256" key="1">
    <source>
        <dbReference type="SAM" id="Phobius"/>
    </source>
</evidence>
<organism evidence="2 3">
    <name type="scientific">Biomphalaria glabrata</name>
    <name type="common">Bloodfluke planorb</name>
    <name type="synonym">Freshwater snail</name>
    <dbReference type="NCBI Taxonomy" id="6526"/>
    <lineage>
        <taxon>Eukaryota</taxon>
        <taxon>Metazoa</taxon>
        <taxon>Spiralia</taxon>
        <taxon>Lophotrochozoa</taxon>
        <taxon>Mollusca</taxon>
        <taxon>Gastropoda</taxon>
        <taxon>Heterobranchia</taxon>
        <taxon>Euthyneura</taxon>
        <taxon>Panpulmonata</taxon>
        <taxon>Hygrophila</taxon>
        <taxon>Lymnaeoidea</taxon>
        <taxon>Planorbidae</taxon>
        <taxon>Biomphalaria</taxon>
    </lineage>
</organism>
<dbReference type="VEuPathDB" id="VectorBase:BGLB016424"/>
<evidence type="ECO:0008006" key="4">
    <source>
        <dbReference type="Google" id="ProtNLM"/>
    </source>
</evidence>
<feature type="transmembrane region" description="Helical" evidence="1">
    <location>
        <begin position="167"/>
        <end position="186"/>
    </location>
</feature>
<keyword evidence="1" id="KW-0472">Membrane</keyword>
<protein>
    <recommendedName>
        <fullName evidence="4">MARVEL domain-containing protein</fullName>
    </recommendedName>
</protein>